<evidence type="ECO:0000313" key="3">
    <source>
        <dbReference type="Proteomes" id="UP001294570"/>
    </source>
</evidence>
<proteinExistence type="predicted"/>
<keyword evidence="2" id="KW-0969">Cilium</keyword>
<evidence type="ECO:0000313" key="2">
    <source>
        <dbReference type="EMBL" id="MDY7219677.1"/>
    </source>
</evidence>
<keyword evidence="2" id="KW-0966">Cell projection</keyword>
<sequence length="117" mass="12662">MSVSPLNTANSLPALQAMAERQQQEKPSPVAAPTASANRQLEPTRDELLAPMQQVNAALGNYGVEFEISDESAKVIVRLVDKENGNVIRQIPSEEVLRLADRLEELQGVGALISEQA</sequence>
<dbReference type="Proteomes" id="UP001294570">
    <property type="component" value="Unassembled WGS sequence"/>
</dbReference>
<evidence type="ECO:0000256" key="1">
    <source>
        <dbReference type="SAM" id="MobiDB-lite"/>
    </source>
</evidence>
<protein>
    <submittedName>
        <fullName evidence="2">Flagellar protein FlaG</fullName>
    </submittedName>
</protein>
<name>A0ABU5GT45_9GAMM</name>
<dbReference type="RefSeq" id="WP_321553767.1">
    <property type="nucleotide sequence ID" value="NZ_JAXIVU010000011.1"/>
</dbReference>
<dbReference type="PANTHER" id="PTHR37166">
    <property type="entry name" value="PROTEIN FLAG"/>
    <property type="match status" value="1"/>
</dbReference>
<dbReference type="InterPro" id="IPR005186">
    <property type="entry name" value="FlaG"/>
</dbReference>
<accession>A0ABU5GT45</accession>
<dbReference type="PANTHER" id="PTHR37166:SF1">
    <property type="entry name" value="PROTEIN FLAG"/>
    <property type="match status" value="1"/>
</dbReference>
<feature type="compositionally biased region" description="Polar residues" evidence="1">
    <location>
        <begin position="1"/>
        <end position="13"/>
    </location>
</feature>
<feature type="region of interest" description="Disordered" evidence="1">
    <location>
        <begin position="1"/>
        <end position="42"/>
    </location>
</feature>
<organism evidence="2 3">
    <name type="scientific">Denitrificimonas halotolerans</name>
    <dbReference type="NCBI Taxonomy" id="3098930"/>
    <lineage>
        <taxon>Bacteria</taxon>
        <taxon>Pseudomonadati</taxon>
        <taxon>Pseudomonadota</taxon>
        <taxon>Gammaproteobacteria</taxon>
        <taxon>Pseudomonadales</taxon>
        <taxon>Pseudomonadaceae</taxon>
        <taxon>Denitrificimonas</taxon>
    </lineage>
</organism>
<keyword evidence="2" id="KW-0282">Flagellum</keyword>
<dbReference type="SUPFAM" id="SSF160214">
    <property type="entry name" value="FlaG-like"/>
    <property type="match status" value="1"/>
</dbReference>
<dbReference type="Gene3D" id="3.30.160.170">
    <property type="entry name" value="FlaG-like"/>
    <property type="match status" value="1"/>
</dbReference>
<reference evidence="2 3" key="1">
    <citation type="submission" date="2023-12" db="EMBL/GenBank/DDBJ databases">
        <title>Denitrificimonas halotolerans sp. nov.,a novel species isolated from landfill leachate.</title>
        <authorList>
            <person name="Wang S."/>
        </authorList>
    </citation>
    <scope>NUCLEOTIDE SEQUENCE [LARGE SCALE GENOMIC DNA]</scope>
    <source>
        <strain evidence="2 3">JX-1</strain>
    </source>
</reference>
<keyword evidence="3" id="KW-1185">Reference proteome</keyword>
<dbReference type="InterPro" id="IPR035924">
    <property type="entry name" value="FlaG-like_sf"/>
</dbReference>
<dbReference type="EMBL" id="JAXIVU010000011">
    <property type="protein sequence ID" value="MDY7219677.1"/>
    <property type="molecule type" value="Genomic_DNA"/>
</dbReference>
<gene>
    <name evidence="2" type="ORF">TOI97_08890</name>
</gene>
<dbReference type="Pfam" id="PF03646">
    <property type="entry name" value="FlaG"/>
    <property type="match status" value="1"/>
</dbReference>
<comment type="caution">
    <text evidence="2">The sequence shown here is derived from an EMBL/GenBank/DDBJ whole genome shotgun (WGS) entry which is preliminary data.</text>
</comment>